<dbReference type="InterPro" id="IPR001810">
    <property type="entry name" value="F-box_dom"/>
</dbReference>
<dbReference type="PROSITE" id="PS50082">
    <property type="entry name" value="WD_REPEATS_2"/>
    <property type="match status" value="1"/>
</dbReference>
<accession>A0A8V5H2R2</accession>
<dbReference type="Gene3D" id="2.130.10.10">
    <property type="entry name" value="YVTN repeat-like/Quinoprotein amine dehydrogenase"/>
    <property type="match status" value="1"/>
</dbReference>
<dbReference type="InterPro" id="IPR036322">
    <property type="entry name" value="WD40_repeat_dom_sf"/>
</dbReference>
<reference evidence="2" key="1">
    <citation type="submission" date="2020-03" db="EMBL/GenBank/DDBJ databases">
        <title>Melopsittacus undulatus (budgerigar) genome, bMelUnd1, maternal haplotype with Z.</title>
        <authorList>
            <person name="Gedman G."/>
            <person name="Mountcastle J."/>
            <person name="Haase B."/>
            <person name="Formenti G."/>
            <person name="Wright T."/>
            <person name="Apodaca J."/>
            <person name="Pelan S."/>
            <person name="Chow W."/>
            <person name="Rhie A."/>
            <person name="Howe K."/>
            <person name="Fedrigo O."/>
            <person name="Jarvis E.D."/>
        </authorList>
    </citation>
    <scope>NUCLEOTIDE SEQUENCE [LARGE SCALE GENOMIC DNA]</scope>
</reference>
<proteinExistence type="predicted"/>
<dbReference type="Ensembl" id="ENSMUNT00000034612.1">
    <property type="protein sequence ID" value="ENSMUNP00000027153.1"/>
    <property type="gene ID" value="ENSMUNG00000018649.1"/>
</dbReference>
<organism evidence="2 3">
    <name type="scientific">Melopsittacus undulatus</name>
    <name type="common">Budgerigar</name>
    <name type="synonym">Psittacus undulatus</name>
    <dbReference type="NCBI Taxonomy" id="13146"/>
    <lineage>
        <taxon>Eukaryota</taxon>
        <taxon>Metazoa</taxon>
        <taxon>Chordata</taxon>
        <taxon>Craniata</taxon>
        <taxon>Vertebrata</taxon>
        <taxon>Euteleostomi</taxon>
        <taxon>Archelosauria</taxon>
        <taxon>Archosauria</taxon>
        <taxon>Dinosauria</taxon>
        <taxon>Saurischia</taxon>
        <taxon>Theropoda</taxon>
        <taxon>Coelurosauria</taxon>
        <taxon>Aves</taxon>
        <taxon>Neognathae</taxon>
        <taxon>Neoaves</taxon>
        <taxon>Telluraves</taxon>
        <taxon>Australaves</taxon>
        <taxon>Psittaciformes</taxon>
        <taxon>Psittaculidae</taxon>
        <taxon>Melopsittacus</taxon>
    </lineage>
</organism>
<evidence type="ECO:0000256" key="1">
    <source>
        <dbReference type="SAM" id="MobiDB-lite"/>
    </source>
</evidence>
<dbReference type="PROSITE" id="PS50181">
    <property type="entry name" value="FBOX"/>
    <property type="match status" value="1"/>
</dbReference>
<dbReference type="PROSITE" id="PS50294">
    <property type="entry name" value="WD_REPEATS_REGION"/>
    <property type="match status" value="1"/>
</dbReference>
<dbReference type="Gene3D" id="1.20.1280.50">
    <property type="match status" value="1"/>
</dbReference>
<feature type="region of interest" description="Disordered" evidence="1">
    <location>
        <begin position="1"/>
        <end position="26"/>
    </location>
</feature>
<dbReference type="InterPro" id="IPR015943">
    <property type="entry name" value="WD40/YVTN_repeat-like_dom_sf"/>
</dbReference>
<dbReference type="PANTHER" id="PTHR19855">
    <property type="entry name" value="WD40 REPEAT PROTEIN 12, 37"/>
    <property type="match status" value="1"/>
</dbReference>
<dbReference type="InterPro" id="IPR020472">
    <property type="entry name" value="WD40_PAC1"/>
</dbReference>
<dbReference type="PANTHER" id="PTHR19855:SF34">
    <property type="entry name" value="F-BOX_WD REPEAT-CONTAINING PROTEIN 9"/>
    <property type="match status" value="1"/>
</dbReference>
<sequence>GGGTGSGTDGGRGDGDATGTVPVPVSPVPVSPVPVSPVPVSPVPVPVSPVPVPVSPVPVPVSLLSLPPELLLRIGSFLSARFLREVLPHVCRKFRFLFRDWVTWRLRLLRSARGRFPVLEDEGYDWSAACVELEEHLQHWEGNGASMEHFSLAEGHFASVDTVLLLQGGRVCVSGARDRNVNVWDLQQLGRPHSNVLVKTLGTERTGTHKGWVWCLASQGSRVCSGSWDSSVKLWDLDAEGQQCGEIREKAAVLCLSYGPNVLITGTFNRTITIYDLMGSMVGQPHMCSYRPHSSAVLALVADEELILSGSEDKTLVVYDRRMAKVLQRIQLETYLLSMSYNGAELWAGDNRGRVYVFGARSGTFHPIQYYDVGHRLQITGLWHSLGSLYTTSTDRSLRVHVPTDPPRTICSWTQDDVLNGVRMLCGSLCCAMGLGLLWGWRLLW</sequence>
<dbReference type="InterPro" id="IPR019775">
    <property type="entry name" value="WD40_repeat_CS"/>
</dbReference>
<keyword evidence="3" id="KW-1185">Reference proteome</keyword>
<name>A0A8V5H2R2_MELUD</name>
<dbReference type="InterPro" id="IPR036047">
    <property type="entry name" value="F-box-like_dom_sf"/>
</dbReference>
<dbReference type="PROSITE" id="PS00678">
    <property type="entry name" value="WD_REPEATS_1"/>
    <property type="match status" value="2"/>
</dbReference>
<gene>
    <name evidence="2" type="primary">LOC117437578</name>
</gene>
<reference evidence="2" key="3">
    <citation type="submission" date="2025-09" db="UniProtKB">
        <authorList>
            <consortium name="Ensembl"/>
        </authorList>
    </citation>
    <scope>IDENTIFICATION</scope>
</reference>
<feature type="compositionally biased region" description="Gly residues" evidence="1">
    <location>
        <begin position="1"/>
        <end position="10"/>
    </location>
</feature>
<dbReference type="InterPro" id="IPR001680">
    <property type="entry name" value="WD40_rpt"/>
</dbReference>
<dbReference type="SMART" id="SM00320">
    <property type="entry name" value="WD40"/>
    <property type="match status" value="5"/>
</dbReference>
<dbReference type="Pfam" id="PF00400">
    <property type="entry name" value="WD40"/>
    <property type="match status" value="3"/>
</dbReference>
<evidence type="ECO:0000313" key="3">
    <source>
        <dbReference type="Proteomes" id="UP000694405"/>
    </source>
</evidence>
<dbReference type="SUPFAM" id="SSF50978">
    <property type="entry name" value="WD40 repeat-like"/>
    <property type="match status" value="1"/>
</dbReference>
<dbReference type="SUPFAM" id="SSF81383">
    <property type="entry name" value="F-box domain"/>
    <property type="match status" value="1"/>
</dbReference>
<dbReference type="Proteomes" id="UP000694405">
    <property type="component" value="Chromosome 23"/>
</dbReference>
<evidence type="ECO:0000313" key="2">
    <source>
        <dbReference type="Ensembl" id="ENSMUNP00000027153.1"/>
    </source>
</evidence>
<dbReference type="PRINTS" id="PR00320">
    <property type="entry name" value="GPROTEINBRPT"/>
</dbReference>
<reference evidence="2" key="2">
    <citation type="submission" date="2025-08" db="UniProtKB">
        <authorList>
            <consortium name="Ensembl"/>
        </authorList>
    </citation>
    <scope>IDENTIFICATION</scope>
</reference>
<dbReference type="AlphaFoldDB" id="A0A8V5H2R2"/>
<protein>
    <submittedName>
        <fullName evidence="2">Uncharacterized protein</fullName>
    </submittedName>
</protein>